<keyword evidence="4" id="KW-1185">Reference proteome</keyword>
<dbReference type="EMBL" id="CAKAEH010001409">
    <property type="protein sequence ID" value="CAG9535872.1"/>
    <property type="molecule type" value="Genomic_DNA"/>
</dbReference>
<protein>
    <submittedName>
        <fullName evidence="3">Uncharacterized protein</fullName>
    </submittedName>
</protein>
<dbReference type="AlphaFoldDB" id="A0A8J2M633"/>
<accession>A0A8J2M633</accession>
<comment type="caution">
    <text evidence="3">The sequence shown here is derived from an EMBL/GenBank/DDBJ whole genome shotgun (WGS) entry which is preliminary data.</text>
</comment>
<dbReference type="OrthoDB" id="5862255at2759"/>
<dbReference type="Proteomes" id="UP000746747">
    <property type="component" value="Unassembled WGS sequence"/>
</dbReference>
<feature type="compositionally biased region" description="Basic and acidic residues" evidence="1">
    <location>
        <begin position="207"/>
        <end position="217"/>
    </location>
</feature>
<name>A0A8J2M633_9BILA</name>
<evidence type="ECO:0000256" key="2">
    <source>
        <dbReference type="SAM" id="SignalP"/>
    </source>
</evidence>
<feature type="region of interest" description="Disordered" evidence="1">
    <location>
        <begin position="163"/>
        <end position="217"/>
    </location>
</feature>
<organism evidence="3 4">
    <name type="scientific">Cercopithifilaria johnstoni</name>
    <dbReference type="NCBI Taxonomy" id="2874296"/>
    <lineage>
        <taxon>Eukaryota</taxon>
        <taxon>Metazoa</taxon>
        <taxon>Ecdysozoa</taxon>
        <taxon>Nematoda</taxon>
        <taxon>Chromadorea</taxon>
        <taxon>Rhabditida</taxon>
        <taxon>Spirurina</taxon>
        <taxon>Spiruromorpha</taxon>
        <taxon>Filarioidea</taxon>
        <taxon>Onchocercidae</taxon>
        <taxon>Cercopithifilaria</taxon>
    </lineage>
</organism>
<feature type="compositionally biased region" description="Low complexity" evidence="1">
    <location>
        <begin position="163"/>
        <end position="194"/>
    </location>
</feature>
<gene>
    <name evidence="3" type="ORF">CJOHNSTONI_LOCUS5851</name>
</gene>
<sequence length="217" mass="25779">MENIILRKQHYQPTMFHSFVLLFILFIAKTSEAVPEIQTYRMQNKLLEETQFSNPKSFDYNFEDDLKKYADKNDVYDELVPHLPSFTLHKNGKYAGRTSVPIITRKMPSWSTPSPRQKFVEPYKPFSIKLWNNAQQSLQKPTAALFTKSPISQRLTTTRARIPKTRTTTARTTTRARSSTTRFRTFLQQQQQQRHQQKQKQQRRLQKQREHNTRQSS</sequence>
<evidence type="ECO:0000313" key="4">
    <source>
        <dbReference type="Proteomes" id="UP000746747"/>
    </source>
</evidence>
<evidence type="ECO:0000256" key="1">
    <source>
        <dbReference type="SAM" id="MobiDB-lite"/>
    </source>
</evidence>
<reference evidence="3" key="1">
    <citation type="submission" date="2021-09" db="EMBL/GenBank/DDBJ databases">
        <authorList>
            <consortium name="Pathogen Informatics"/>
        </authorList>
    </citation>
    <scope>NUCLEOTIDE SEQUENCE</scope>
</reference>
<proteinExistence type="predicted"/>
<feature type="signal peptide" evidence="2">
    <location>
        <begin position="1"/>
        <end position="33"/>
    </location>
</feature>
<feature type="compositionally biased region" description="Basic residues" evidence="1">
    <location>
        <begin position="195"/>
        <end position="206"/>
    </location>
</feature>
<keyword evidence="2" id="KW-0732">Signal</keyword>
<feature type="chain" id="PRO_5035318727" evidence="2">
    <location>
        <begin position="34"/>
        <end position="217"/>
    </location>
</feature>
<evidence type="ECO:0000313" key="3">
    <source>
        <dbReference type="EMBL" id="CAG9535872.1"/>
    </source>
</evidence>